<dbReference type="PANTHER" id="PTHR43289:SF6">
    <property type="entry name" value="SERINE_THREONINE-PROTEIN KINASE NEKL-3"/>
    <property type="match status" value="1"/>
</dbReference>
<dbReference type="SUPFAM" id="SSF56112">
    <property type="entry name" value="Protein kinase-like (PK-like)"/>
    <property type="match status" value="1"/>
</dbReference>
<evidence type="ECO:0000256" key="2">
    <source>
        <dbReference type="ARBA" id="ARBA00022741"/>
    </source>
</evidence>
<dbReference type="Proteomes" id="UP000366872">
    <property type="component" value="Unassembled WGS sequence"/>
</dbReference>
<evidence type="ECO:0000313" key="7">
    <source>
        <dbReference type="EMBL" id="VGO16264.1"/>
    </source>
</evidence>
<proteinExistence type="predicted"/>
<evidence type="ECO:0000256" key="1">
    <source>
        <dbReference type="ARBA" id="ARBA00022679"/>
    </source>
</evidence>
<keyword evidence="5" id="KW-0812">Transmembrane</keyword>
<keyword evidence="3 7" id="KW-0418">Kinase</keyword>
<protein>
    <submittedName>
        <fullName evidence="7">Serine/threonine-protein kinase PknD</fullName>
    </submittedName>
</protein>
<evidence type="ECO:0000259" key="6">
    <source>
        <dbReference type="PROSITE" id="PS50011"/>
    </source>
</evidence>
<sequence>MRETPEMSDDYSELEQELTDRLPDLESLYEDSGDMEGAEQTYLLPILNSLREAHGHYTDETFVSAGGEKRIYKVRDLHTDRMVALAKPLEDATEEQKEQFLREGRLTACLQHPNILSIHDEGLDENGDPFFTMEYVHGDTLKTIIRRIQRGDEDYVKRFPLSRLLELFVKICDGIAYAHSRGVLHLDIKPANIFVGPYGEALLCDWGLAKIIRSDDGLDTDELPAEELPNGDILNDLTRHGVVKGTPGFMAPEQVKPGQQISAQTDVYSLGALLYFILIFRPPVSGTSMTEVAERTLAGNIIAPSRALKGRSIASGLEAVVMKALSLKPEDRYVSVQAFRDELDRYLMGFATKAQDAGWLMQLWLLIKRRKFAFRVAVISSILLLLLGVGAFVRVVGEKRQAEAARSEAEENLRLYKEETEVSRTLSDSIRATALDFINDEDFLNAPGKIKSINSHLLQETDPENRQVMLEYLAMLHFVVQDFRQAAACFDQITVSQRYEACRDLAKQYGANKTDEEWLSATEMVSLLNELKRHIRNVAYYMAYYYFSEHPRMPAEELLPVVEVMLDTLNNLSYTEKSMNSLELVSGEQGLHLSLAGKPYSVFIMPIPVTIRQANVLRPLKLHSLDLSDSGLNDLERISGMLVDELNIAGLKTIPSFKFYVFDRLKVKKVFHTLDHPDKYLRKHAPDVEFIRVD</sequence>
<reference evidence="7 8" key="1">
    <citation type="submission" date="2019-04" db="EMBL/GenBank/DDBJ databases">
        <authorList>
            <person name="Van Vliet M D."/>
        </authorList>
    </citation>
    <scope>NUCLEOTIDE SEQUENCE [LARGE SCALE GENOMIC DNA]</scope>
    <source>
        <strain evidence="7 8">F1</strain>
    </source>
</reference>
<accession>A0A6C2UA51</accession>
<dbReference type="AlphaFoldDB" id="A0A6C2UA51"/>
<dbReference type="SMART" id="SM00220">
    <property type="entry name" value="S_TKc"/>
    <property type="match status" value="1"/>
</dbReference>
<keyword evidence="4" id="KW-0067">ATP-binding</keyword>
<name>A0A6C2UA51_PONDE</name>
<keyword evidence="8" id="KW-1185">Reference proteome</keyword>
<dbReference type="InterPro" id="IPR008271">
    <property type="entry name" value="Ser/Thr_kinase_AS"/>
</dbReference>
<dbReference type="GO" id="GO:0005524">
    <property type="term" value="F:ATP binding"/>
    <property type="evidence" value="ECO:0007669"/>
    <property type="project" value="UniProtKB-KW"/>
</dbReference>
<dbReference type="PANTHER" id="PTHR43289">
    <property type="entry name" value="MITOGEN-ACTIVATED PROTEIN KINASE KINASE KINASE 20-RELATED"/>
    <property type="match status" value="1"/>
</dbReference>
<dbReference type="InterPro" id="IPR000719">
    <property type="entry name" value="Prot_kinase_dom"/>
</dbReference>
<dbReference type="Gene3D" id="3.30.200.20">
    <property type="entry name" value="Phosphorylase Kinase, domain 1"/>
    <property type="match status" value="1"/>
</dbReference>
<organism evidence="7 8">
    <name type="scientific">Pontiella desulfatans</name>
    <dbReference type="NCBI Taxonomy" id="2750659"/>
    <lineage>
        <taxon>Bacteria</taxon>
        <taxon>Pseudomonadati</taxon>
        <taxon>Kiritimatiellota</taxon>
        <taxon>Kiritimatiellia</taxon>
        <taxon>Kiritimatiellales</taxon>
        <taxon>Pontiellaceae</taxon>
        <taxon>Pontiella</taxon>
    </lineage>
</organism>
<gene>
    <name evidence="7" type="primary">pknD_16</name>
    <name evidence="7" type="ORF">PDESU_04855</name>
</gene>
<keyword evidence="1" id="KW-0808">Transferase</keyword>
<dbReference type="Gene3D" id="1.10.510.10">
    <property type="entry name" value="Transferase(Phosphotransferase) domain 1"/>
    <property type="match status" value="1"/>
</dbReference>
<evidence type="ECO:0000256" key="4">
    <source>
        <dbReference type="ARBA" id="ARBA00022840"/>
    </source>
</evidence>
<keyword evidence="5" id="KW-0472">Membrane</keyword>
<evidence type="ECO:0000256" key="3">
    <source>
        <dbReference type="ARBA" id="ARBA00022777"/>
    </source>
</evidence>
<dbReference type="InterPro" id="IPR011009">
    <property type="entry name" value="Kinase-like_dom_sf"/>
</dbReference>
<dbReference type="PROSITE" id="PS50011">
    <property type="entry name" value="PROTEIN_KINASE_DOM"/>
    <property type="match status" value="1"/>
</dbReference>
<feature type="transmembrane region" description="Helical" evidence="5">
    <location>
        <begin position="372"/>
        <end position="393"/>
    </location>
</feature>
<dbReference type="Pfam" id="PF00069">
    <property type="entry name" value="Pkinase"/>
    <property type="match status" value="1"/>
</dbReference>
<dbReference type="GO" id="GO:0004674">
    <property type="term" value="F:protein serine/threonine kinase activity"/>
    <property type="evidence" value="ECO:0007669"/>
    <property type="project" value="TreeGrafter"/>
</dbReference>
<feature type="domain" description="Protein kinase" evidence="6">
    <location>
        <begin position="57"/>
        <end position="347"/>
    </location>
</feature>
<evidence type="ECO:0000256" key="5">
    <source>
        <dbReference type="SAM" id="Phobius"/>
    </source>
</evidence>
<dbReference type="EMBL" id="CAAHFG010000003">
    <property type="protein sequence ID" value="VGO16264.1"/>
    <property type="molecule type" value="Genomic_DNA"/>
</dbReference>
<keyword evidence="2" id="KW-0547">Nucleotide-binding</keyword>
<dbReference type="PROSITE" id="PS00108">
    <property type="entry name" value="PROTEIN_KINASE_ST"/>
    <property type="match status" value="1"/>
</dbReference>
<evidence type="ECO:0000313" key="8">
    <source>
        <dbReference type="Proteomes" id="UP000366872"/>
    </source>
</evidence>
<keyword evidence="5" id="KW-1133">Transmembrane helix</keyword>
<dbReference type="CDD" id="cd14014">
    <property type="entry name" value="STKc_PknB_like"/>
    <property type="match status" value="1"/>
</dbReference>